<dbReference type="GO" id="GO:0005248">
    <property type="term" value="F:voltage-gated sodium channel activity"/>
    <property type="evidence" value="ECO:0007669"/>
    <property type="project" value="TreeGrafter"/>
</dbReference>
<feature type="transmembrane region" description="Helical" evidence="7">
    <location>
        <begin position="357"/>
        <end position="380"/>
    </location>
</feature>
<evidence type="ECO:0000256" key="6">
    <source>
        <dbReference type="SAM" id="MobiDB-lite"/>
    </source>
</evidence>
<feature type="transmembrane region" description="Helical" evidence="7">
    <location>
        <begin position="164"/>
        <end position="187"/>
    </location>
</feature>
<accession>A0AA36J3B4</accession>
<dbReference type="Gene3D" id="1.20.120.350">
    <property type="entry name" value="Voltage-gated potassium channels. Chain C"/>
    <property type="match status" value="1"/>
</dbReference>
<dbReference type="PANTHER" id="PTHR10037">
    <property type="entry name" value="VOLTAGE-GATED CATION CHANNEL CALCIUM AND SODIUM"/>
    <property type="match status" value="1"/>
</dbReference>
<keyword evidence="2 7" id="KW-0812">Transmembrane</keyword>
<gene>
    <name evidence="9" type="ORF">EVOR1521_LOCUS21718</name>
</gene>
<feature type="compositionally biased region" description="Low complexity" evidence="6">
    <location>
        <begin position="88"/>
        <end position="107"/>
    </location>
</feature>
<dbReference type="InterPro" id="IPR011992">
    <property type="entry name" value="EF-hand-dom_pair"/>
</dbReference>
<evidence type="ECO:0000313" key="9">
    <source>
        <dbReference type="EMBL" id="CAJ1397768.1"/>
    </source>
</evidence>
<dbReference type="SUPFAM" id="SSF81324">
    <property type="entry name" value="Voltage-gated potassium channels"/>
    <property type="match status" value="1"/>
</dbReference>
<dbReference type="Proteomes" id="UP001178507">
    <property type="component" value="Unassembled WGS sequence"/>
</dbReference>
<keyword evidence="4 7" id="KW-1133">Transmembrane helix</keyword>
<feature type="transmembrane region" description="Helical" evidence="7">
    <location>
        <begin position="235"/>
        <end position="258"/>
    </location>
</feature>
<feature type="transmembrane region" description="Helical" evidence="7">
    <location>
        <begin position="392"/>
        <end position="417"/>
    </location>
</feature>
<organism evidence="9 10">
    <name type="scientific">Effrenium voratum</name>
    <dbReference type="NCBI Taxonomy" id="2562239"/>
    <lineage>
        <taxon>Eukaryota</taxon>
        <taxon>Sar</taxon>
        <taxon>Alveolata</taxon>
        <taxon>Dinophyceae</taxon>
        <taxon>Suessiales</taxon>
        <taxon>Symbiodiniaceae</taxon>
        <taxon>Effrenium</taxon>
    </lineage>
</organism>
<evidence type="ECO:0000256" key="3">
    <source>
        <dbReference type="ARBA" id="ARBA00022837"/>
    </source>
</evidence>
<dbReference type="SUPFAM" id="SSF47473">
    <property type="entry name" value="EF-hand"/>
    <property type="match status" value="1"/>
</dbReference>
<evidence type="ECO:0000256" key="1">
    <source>
        <dbReference type="ARBA" id="ARBA00004141"/>
    </source>
</evidence>
<dbReference type="InterPro" id="IPR005821">
    <property type="entry name" value="Ion_trans_dom"/>
</dbReference>
<dbReference type="Pfam" id="PF00520">
    <property type="entry name" value="Ion_trans"/>
    <property type="match status" value="1"/>
</dbReference>
<dbReference type="InterPro" id="IPR018247">
    <property type="entry name" value="EF_Hand_1_Ca_BS"/>
</dbReference>
<keyword evidence="10" id="KW-1185">Reference proteome</keyword>
<dbReference type="PROSITE" id="PS50222">
    <property type="entry name" value="EF_HAND_2"/>
    <property type="match status" value="1"/>
</dbReference>
<keyword evidence="5 7" id="KW-0472">Membrane</keyword>
<feature type="region of interest" description="Disordered" evidence="6">
    <location>
        <begin position="80"/>
        <end position="107"/>
    </location>
</feature>
<evidence type="ECO:0000256" key="7">
    <source>
        <dbReference type="SAM" id="Phobius"/>
    </source>
</evidence>
<dbReference type="InterPro" id="IPR002048">
    <property type="entry name" value="EF_hand_dom"/>
</dbReference>
<feature type="region of interest" description="Disordered" evidence="6">
    <location>
        <begin position="573"/>
        <end position="593"/>
    </location>
</feature>
<evidence type="ECO:0000256" key="5">
    <source>
        <dbReference type="ARBA" id="ARBA00023136"/>
    </source>
</evidence>
<feature type="transmembrane region" description="Helical" evidence="7">
    <location>
        <begin position="315"/>
        <end position="337"/>
    </location>
</feature>
<dbReference type="GO" id="GO:0005509">
    <property type="term" value="F:calcium ion binding"/>
    <property type="evidence" value="ECO:0007669"/>
    <property type="project" value="InterPro"/>
</dbReference>
<keyword evidence="3" id="KW-0106">Calcium</keyword>
<dbReference type="Gene3D" id="1.10.238.10">
    <property type="entry name" value="EF-hand"/>
    <property type="match status" value="1"/>
</dbReference>
<feature type="compositionally biased region" description="Low complexity" evidence="6">
    <location>
        <begin position="573"/>
        <end position="586"/>
    </location>
</feature>
<evidence type="ECO:0000313" key="10">
    <source>
        <dbReference type="Proteomes" id="UP001178507"/>
    </source>
</evidence>
<dbReference type="InterPro" id="IPR043203">
    <property type="entry name" value="VGCC_Ca_Na"/>
</dbReference>
<dbReference type="Gene3D" id="1.10.287.70">
    <property type="match status" value="1"/>
</dbReference>
<dbReference type="AlphaFoldDB" id="A0AA36J3B4"/>
<reference evidence="9" key="1">
    <citation type="submission" date="2023-08" db="EMBL/GenBank/DDBJ databases">
        <authorList>
            <person name="Chen Y."/>
            <person name="Shah S."/>
            <person name="Dougan E. K."/>
            <person name="Thang M."/>
            <person name="Chan C."/>
        </authorList>
    </citation>
    <scope>NUCLEOTIDE SEQUENCE</scope>
</reference>
<evidence type="ECO:0000259" key="8">
    <source>
        <dbReference type="PROSITE" id="PS50222"/>
    </source>
</evidence>
<evidence type="ECO:0000256" key="4">
    <source>
        <dbReference type="ARBA" id="ARBA00022989"/>
    </source>
</evidence>
<dbReference type="PANTHER" id="PTHR10037:SF62">
    <property type="entry name" value="SODIUM CHANNEL PROTEIN 60E"/>
    <property type="match status" value="1"/>
</dbReference>
<comment type="caution">
    <text evidence="9">The sequence shown here is derived from an EMBL/GenBank/DDBJ whole genome shotgun (WGS) entry which is preliminary data.</text>
</comment>
<feature type="domain" description="EF-hand" evidence="8">
    <location>
        <begin position="490"/>
        <end position="525"/>
    </location>
</feature>
<dbReference type="PROSITE" id="PS00018">
    <property type="entry name" value="EF_HAND_1"/>
    <property type="match status" value="1"/>
</dbReference>
<dbReference type="InterPro" id="IPR027359">
    <property type="entry name" value="Volt_channel_dom_sf"/>
</dbReference>
<dbReference type="GO" id="GO:0001518">
    <property type="term" value="C:voltage-gated sodium channel complex"/>
    <property type="evidence" value="ECO:0007669"/>
    <property type="project" value="TreeGrafter"/>
</dbReference>
<evidence type="ECO:0000256" key="2">
    <source>
        <dbReference type="ARBA" id="ARBA00022692"/>
    </source>
</evidence>
<comment type="subcellular location">
    <subcellularLocation>
        <location evidence="1">Membrane</location>
        <topology evidence="1">Multi-pass membrane protein</topology>
    </subcellularLocation>
</comment>
<dbReference type="EMBL" id="CAUJNA010003278">
    <property type="protein sequence ID" value="CAJ1397768.1"/>
    <property type="molecule type" value="Genomic_DNA"/>
</dbReference>
<feature type="transmembrane region" description="Helical" evidence="7">
    <location>
        <begin position="199"/>
        <end position="223"/>
    </location>
</feature>
<protein>
    <recommendedName>
        <fullName evidence="8">EF-hand domain-containing protein</fullName>
    </recommendedName>
</protein>
<sequence>MDEPDEVPHCHPSHPVNPGFALCESEVETELTELRYVLEDHHAQVMARLSLQDEALDRLSAKRFLPRVRNAEDLLEVRPVESLKSHQSSTSRASRASRASRKSSSQPTFTPTFFSTYSKADLQQKTGAHHRHSVRQRKVFASFRTSDPSGDHSGKSSPSWCQRIVWNSYFDVFFAIVVITNAIFIGVDVQYSMSYSENLLAFYVGHYIYTVLFIAELVLRLLAEGLKFYCGEDWMWAWLDTFIVISSLWDIVVDIMYVWDNGASERLSELSSWKAFRIIRITRIVKAVRLVRIFRFVMALRMLVTSIMHTLKSLFWAMVLLGLIIYTFAVLLSQVVHDHITDPGASELPEPELASALLYYGSVTNTMLSLFMSIAGGCSWDLVIAPLQRISLVWTLVFLFFISFTYFAVLNVVTGVFCQSAIESAQNDHLAVVQSILENKEAHLTKIKALFSKFGVDDEGDEETAHITFPMFEEKIGTPEVRDYFESLRLDVSDAWTFFKMLDLDGGGAIALDEFLMGCLRLRGQARAIDVGKILHEQSWLIRNQGKFQTHVEVELKTMKAQLEKLLFGFDPTPSSAPSSARTVSSKGGREAN</sequence>
<proteinExistence type="predicted"/>
<name>A0AA36J3B4_9DINO</name>